<evidence type="ECO:0000256" key="3">
    <source>
        <dbReference type="ARBA" id="ARBA00022605"/>
    </source>
</evidence>
<evidence type="ECO:0000313" key="12">
    <source>
        <dbReference type="Proteomes" id="UP000177025"/>
    </source>
</evidence>
<dbReference type="Pfam" id="PF00800">
    <property type="entry name" value="PDT"/>
    <property type="match status" value="1"/>
</dbReference>
<dbReference type="Proteomes" id="UP000177025">
    <property type="component" value="Unassembled WGS sequence"/>
</dbReference>
<dbReference type="UniPathway" id="UPA00121">
    <property type="reaction ID" value="UER00345"/>
</dbReference>
<keyword evidence="6 8" id="KW-0456">Lyase</keyword>
<comment type="pathway">
    <text evidence="1 8">Amino-acid biosynthesis; L-phenylalanine biosynthesis; phenylpyruvate from prephenate: step 1/1.</text>
</comment>
<evidence type="ECO:0000256" key="7">
    <source>
        <dbReference type="ARBA" id="ARBA00047848"/>
    </source>
</evidence>
<dbReference type="SUPFAM" id="SSF55021">
    <property type="entry name" value="ACT-like"/>
    <property type="match status" value="1"/>
</dbReference>
<dbReference type="FunFam" id="3.30.70.260:FF:000012">
    <property type="entry name" value="Prephenate dehydratase"/>
    <property type="match status" value="1"/>
</dbReference>
<dbReference type="GO" id="GO:0004664">
    <property type="term" value="F:prephenate dehydratase activity"/>
    <property type="evidence" value="ECO:0007669"/>
    <property type="project" value="UniProtKB-UniRule"/>
</dbReference>
<keyword evidence="4 8" id="KW-0057">Aromatic amino acid biosynthesis</keyword>
<dbReference type="EMBL" id="MEUM01000154">
    <property type="protein sequence ID" value="OGC39039.1"/>
    <property type="molecule type" value="Genomic_DNA"/>
</dbReference>
<name>A0A1F4U2E6_UNCW3</name>
<dbReference type="CDD" id="cd04905">
    <property type="entry name" value="ACT_CM-PDT"/>
    <property type="match status" value="1"/>
</dbReference>
<dbReference type="EC" id="4.2.1.51" evidence="2 8"/>
<dbReference type="SUPFAM" id="SSF53850">
    <property type="entry name" value="Periplasmic binding protein-like II"/>
    <property type="match status" value="1"/>
</dbReference>
<evidence type="ECO:0000256" key="6">
    <source>
        <dbReference type="ARBA" id="ARBA00023239"/>
    </source>
</evidence>
<proteinExistence type="predicted"/>
<dbReference type="GO" id="GO:0005737">
    <property type="term" value="C:cytoplasm"/>
    <property type="evidence" value="ECO:0007669"/>
    <property type="project" value="TreeGrafter"/>
</dbReference>
<keyword evidence="3 8" id="KW-0028">Amino-acid biosynthesis</keyword>
<comment type="caution">
    <text evidence="11">The sequence shown here is derived from an EMBL/GenBank/DDBJ whole genome shotgun (WGS) entry which is preliminary data.</text>
</comment>
<evidence type="ECO:0000256" key="5">
    <source>
        <dbReference type="ARBA" id="ARBA00023222"/>
    </source>
</evidence>
<dbReference type="CDD" id="cd13631">
    <property type="entry name" value="PBP2_Ct-PDT_like"/>
    <property type="match status" value="1"/>
</dbReference>
<dbReference type="InterPro" id="IPR018528">
    <property type="entry name" value="Preph_deHydtase_CS"/>
</dbReference>
<dbReference type="PROSITE" id="PS51171">
    <property type="entry name" value="PREPHENATE_DEHYDR_3"/>
    <property type="match status" value="1"/>
</dbReference>
<evidence type="ECO:0000256" key="2">
    <source>
        <dbReference type="ARBA" id="ARBA00013147"/>
    </source>
</evidence>
<dbReference type="GO" id="GO:0009094">
    <property type="term" value="P:L-phenylalanine biosynthetic process"/>
    <property type="evidence" value="ECO:0007669"/>
    <property type="project" value="UniProtKB-UniPathway"/>
</dbReference>
<dbReference type="InterPro" id="IPR045865">
    <property type="entry name" value="ACT-like_dom_sf"/>
</dbReference>
<reference evidence="11 12" key="1">
    <citation type="journal article" date="2016" name="Nat. Commun.">
        <title>Thousands of microbial genomes shed light on interconnected biogeochemical processes in an aquifer system.</title>
        <authorList>
            <person name="Anantharaman K."/>
            <person name="Brown C.T."/>
            <person name="Hug L.A."/>
            <person name="Sharon I."/>
            <person name="Castelle C.J."/>
            <person name="Probst A.J."/>
            <person name="Thomas B.C."/>
            <person name="Singh A."/>
            <person name="Wilkins M.J."/>
            <person name="Karaoz U."/>
            <person name="Brodie E.L."/>
            <person name="Williams K.H."/>
            <person name="Hubbard S.S."/>
            <person name="Banfield J.F."/>
        </authorList>
    </citation>
    <scope>NUCLEOTIDE SEQUENCE [LARGE SCALE GENOMIC DNA]</scope>
</reference>
<dbReference type="Gene3D" id="3.40.190.10">
    <property type="entry name" value="Periplasmic binding protein-like II"/>
    <property type="match status" value="2"/>
</dbReference>
<dbReference type="Gene3D" id="3.30.70.260">
    <property type="match status" value="1"/>
</dbReference>
<feature type="domain" description="ACT" evidence="10">
    <location>
        <begin position="193"/>
        <end position="270"/>
    </location>
</feature>
<protein>
    <recommendedName>
        <fullName evidence="2 8">Prephenate dehydratase</fullName>
        <shortName evidence="8">PDT</shortName>
        <ecNumber evidence="2 8">4.2.1.51</ecNumber>
    </recommendedName>
</protein>
<dbReference type="PANTHER" id="PTHR21022">
    <property type="entry name" value="PREPHENATE DEHYDRATASE P PROTEIN"/>
    <property type="match status" value="1"/>
</dbReference>
<feature type="domain" description="Prephenate dehydratase" evidence="9">
    <location>
        <begin position="3"/>
        <end position="180"/>
    </location>
</feature>
<dbReference type="InterPro" id="IPR001086">
    <property type="entry name" value="Preph_deHydtase"/>
</dbReference>
<dbReference type="PROSITE" id="PS51671">
    <property type="entry name" value="ACT"/>
    <property type="match status" value="1"/>
</dbReference>
<dbReference type="InterPro" id="IPR002912">
    <property type="entry name" value="ACT_dom"/>
</dbReference>
<evidence type="ECO:0000313" key="11">
    <source>
        <dbReference type="EMBL" id="OGC39039.1"/>
    </source>
</evidence>
<dbReference type="PROSITE" id="PS00858">
    <property type="entry name" value="PREPHENATE_DEHYDR_2"/>
    <property type="match status" value="1"/>
</dbReference>
<sequence length="275" mass="31487">MKKVIYQGARGCFSELAAQKYFGTGIKVYGVKSFEDVFETVWQNHGVIGIIPIENSLSGSIHRNYDLLLAYRYWIIGEIKLKITYNLFTNNGARPAMIKEIWSHPATLDQCRTFFNANPRYEPIAVYDSAGAAKLLREKRKKNAAVIAGPQVEKIYGLRTIEKGIEDSPENYTRFLLVNRKKNIYGGEAAKTTVVFGVQNEPGILFRCLSIFALRNIDLTKLESRPNVGRPWEYLFYIDFKGSIKEERCQRALEDLNENLAFVRCLGSYETREDK</sequence>
<dbReference type="PANTHER" id="PTHR21022:SF19">
    <property type="entry name" value="PREPHENATE DEHYDRATASE-RELATED"/>
    <property type="match status" value="1"/>
</dbReference>
<evidence type="ECO:0000259" key="9">
    <source>
        <dbReference type="PROSITE" id="PS51171"/>
    </source>
</evidence>
<evidence type="ECO:0000256" key="4">
    <source>
        <dbReference type="ARBA" id="ARBA00023141"/>
    </source>
</evidence>
<gene>
    <name evidence="8" type="primary">pheA</name>
    <name evidence="11" type="ORF">A2Y85_03815</name>
</gene>
<dbReference type="PROSITE" id="PS00857">
    <property type="entry name" value="PREPHENATE_DEHYDR_1"/>
    <property type="match status" value="1"/>
</dbReference>
<evidence type="ECO:0000259" key="10">
    <source>
        <dbReference type="PROSITE" id="PS51671"/>
    </source>
</evidence>
<keyword evidence="5 8" id="KW-0584">Phenylalanine biosynthesis</keyword>
<organism evidence="11 12">
    <name type="scientific">candidate division WOR-3 bacterium RBG_13_43_14</name>
    <dbReference type="NCBI Taxonomy" id="1802590"/>
    <lineage>
        <taxon>Bacteria</taxon>
        <taxon>Bacteria division WOR-3</taxon>
    </lineage>
</organism>
<dbReference type="AlphaFoldDB" id="A0A1F4U2E6"/>
<comment type="catalytic activity">
    <reaction evidence="7 8">
        <text>prephenate + H(+) = 3-phenylpyruvate + CO2 + H2O</text>
        <dbReference type="Rhea" id="RHEA:21648"/>
        <dbReference type="ChEBI" id="CHEBI:15377"/>
        <dbReference type="ChEBI" id="CHEBI:15378"/>
        <dbReference type="ChEBI" id="CHEBI:16526"/>
        <dbReference type="ChEBI" id="CHEBI:18005"/>
        <dbReference type="ChEBI" id="CHEBI:29934"/>
        <dbReference type="EC" id="4.2.1.51"/>
    </reaction>
</comment>
<accession>A0A1F4U2E6</accession>
<evidence type="ECO:0000256" key="1">
    <source>
        <dbReference type="ARBA" id="ARBA00004741"/>
    </source>
</evidence>
<evidence type="ECO:0000256" key="8">
    <source>
        <dbReference type="RuleBase" id="RU361254"/>
    </source>
</evidence>